<feature type="transmembrane region" description="Helical" evidence="7">
    <location>
        <begin position="66"/>
        <end position="94"/>
    </location>
</feature>
<evidence type="ECO:0000256" key="5">
    <source>
        <dbReference type="ARBA" id="ARBA00022989"/>
    </source>
</evidence>
<dbReference type="FunFam" id="1.20.1540.10:FF:000027">
    <property type="entry name" value="Rhomboid family intramembrane serine protease"/>
    <property type="match status" value="1"/>
</dbReference>
<dbReference type="Gene3D" id="1.20.1540.10">
    <property type="entry name" value="Rhomboid-like"/>
    <property type="match status" value="1"/>
</dbReference>
<dbReference type="GO" id="GO:0016020">
    <property type="term" value="C:membrane"/>
    <property type="evidence" value="ECO:0007669"/>
    <property type="project" value="UniProtKB-SubCell"/>
</dbReference>
<dbReference type="SUPFAM" id="SSF144091">
    <property type="entry name" value="Rhomboid-like"/>
    <property type="match status" value="1"/>
</dbReference>
<organism evidence="9 10">
    <name type="scientific">Candidatus Methylomirabilis limnetica</name>
    <dbReference type="NCBI Taxonomy" id="2033718"/>
    <lineage>
        <taxon>Bacteria</taxon>
        <taxon>Candidatus Methylomirabilota</taxon>
        <taxon>Candidatus Methylomirabilia</taxon>
        <taxon>Candidatus Methylomirabilales</taxon>
        <taxon>Candidatus Methylomirabilaceae</taxon>
        <taxon>Candidatus Methylomirabilis</taxon>
    </lineage>
</organism>
<evidence type="ECO:0000313" key="10">
    <source>
        <dbReference type="Proteomes" id="UP000241436"/>
    </source>
</evidence>
<evidence type="ECO:0000259" key="8">
    <source>
        <dbReference type="Pfam" id="PF01694"/>
    </source>
</evidence>
<keyword evidence="9" id="KW-0645">Protease</keyword>
<dbReference type="GO" id="GO:0006508">
    <property type="term" value="P:proteolysis"/>
    <property type="evidence" value="ECO:0007669"/>
    <property type="project" value="UniProtKB-KW"/>
</dbReference>
<feature type="transmembrane region" description="Helical" evidence="7">
    <location>
        <begin position="163"/>
        <end position="185"/>
    </location>
</feature>
<feature type="transmembrane region" description="Helical" evidence="7">
    <location>
        <begin position="12"/>
        <end position="34"/>
    </location>
</feature>
<name>A0A2T4TX11_9BACT</name>
<dbReference type="InterPro" id="IPR022764">
    <property type="entry name" value="Peptidase_S54_rhomboid_dom"/>
</dbReference>
<dbReference type="PANTHER" id="PTHR43066">
    <property type="entry name" value="RHOMBOID-RELATED PROTEIN"/>
    <property type="match status" value="1"/>
</dbReference>
<reference evidence="10" key="2">
    <citation type="journal article" date="2018" name="Environ. Microbiol.">
        <title>Bloom of a denitrifying methanotroph, 'Candidatus Methylomirabilis limnetica', in a deep stratified lake.</title>
        <authorList>
            <person name="Graf J.S."/>
            <person name="Mayr M.J."/>
            <person name="Marchant H.K."/>
            <person name="Tienken D."/>
            <person name="Hach P.F."/>
            <person name="Brand A."/>
            <person name="Schubert C.J."/>
            <person name="Kuypers M.M."/>
            <person name="Milucka J."/>
        </authorList>
    </citation>
    <scope>NUCLEOTIDE SEQUENCE [LARGE SCALE GENOMIC DNA]</scope>
    <source>
        <strain evidence="10">Zug</strain>
    </source>
</reference>
<evidence type="ECO:0000256" key="3">
    <source>
        <dbReference type="ARBA" id="ARBA00022519"/>
    </source>
</evidence>
<evidence type="ECO:0000313" key="9">
    <source>
        <dbReference type="EMBL" id="PTL35649.1"/>
    </source>
</evidence>
<keyword evidence="4 7" id="KW-0812">Transmembrane</keyword>
<feature type="transmembrane region" description="Helical" evidence="7">
    <location>
        <begin position="130"/>
        <end position="151"/>
    </location>
</feature>
<reference evidence="9 10" key="1">
    <citation type="submission" date="2017-09" db="EMBL/GenBank/DDBJ databases">
        <title>Bloom of a denitrifying methanotroph, Candidatus Methylomirabilis limnetica, in a deep stratified lake.</title>
        <authorList>
            <person name="Graf J.S."/>
            <person name="Marchant H.K."/>
            <person name="Tienken D."/>
            <person name="Hach P.F."/>
            <person name="Brand A."/>
            <person name="Schubert C.J."/>
            <person name="Kuypers M.M."/>
            <person name="Milucka J."/>
        </authorList>
    </citation>
    <scope>NUCLEOTIDE SEQUENCE [LARGE SCALE GENOMIC DNA]</scope>
    <source>
        <strain evidence="9 10">Zug</strain>
    </source>
</reference>
<keyword evidence="5 7" id="KW-1133">Transmembrane helix</keyword>
<sequence>MIPLRDNIPSRRTPVVTVGLIVANILVYVSQLMLPPQEAVQFIHLYGLIPLEISGGDLLVPHPVPLYATVFTSMFVHGGLFHLGGNMLYLWIFGDNVEDRIGRRKFLVFYLLSGLAAAATQIWTDPASKIPMVGASGAISGVLGAYLFLFPHARVLTLIPLGFFYRLVEVPALIVLGFWIIVQVLNGVGTLGVQVGGVAWFAHIGGFVAGLGMVVLLSGGRKWLHWRNRL</sequence>
<keyword evidence="6 7" id="KW-0472">Membrane</keyword>
<proteinExistence type="predicted"/>
<dbReference type="PANTHER" id="PTHR43066:SF26">
    <property type="entry name" value="RHOMBOID PROTEASE GLPG"/>
    <property type="match status" value="1"/>
</dbReference>
<keyword evidence="9" id="KW-0378">Hydrolase</keyword>
<feature type="transmembrane region" description="Helical" evidence="7">
    <location>
        <begin position="197"/>
        <end position="219"/>
    </location>
</feature>
<dbReference type="EMBL" id="NVQC01000022">
    <property type="protein sequence ID" value="PTL35649.1"/>
    <property type="molecule type" value="Genomic_DNA"/>
</dbReference>
<evidence type="ECO:0000256" key="6">
    <source>
        <dbReference type="ARBA" id="ARBA00023136"/>
    </source>
</evidence>
<evidence type="ECO:0000256" key="1">
    <source>
        <dbReference type="ARBA" id="ARBA00004141"/>
    </source>
</evidence>
<comment type="caution">
    <text evidence="9">The sequence shown here is derived from an EMBL/GenBank/DDBJ whole genome shotgun (WGS) entry which is preliminary data.</text>
</comment>
<accession>A0A2T4TX11</accession>
<gene>
    <name evidence="9" type="ORF">CLG94_07730</name>
</gene>
<comment type="subcellular location">
    <subcellularLocation>
        <location evidence="1">Membrane</location>
        <topology evidence="1">Multi-pass membrane protein</topology>
    </subcellularLocation>
</comment>
<evidence type="ECO:0000256" key="7">
    <source>
        <dbReference type="SAM" id="Phobius"/>
    </source>
</evidence>
<dbReference type="Proteomes" id="UP000241436">
    <property type="component" value="Unassembled WGS sequence"/>
</dbReference>
<dbReference type="Pfam" id="PF01694">
    <property type="entry name" value="Rhomboid"/>
    <property type="match status" value="1"/>
</dbReference>
<feature type="transmembrane region" description="Helical" evidence="7">
    <location>
        <begin position="106"/>
        <end position="124"/>
    </location>
</feature>
<evidence type="ECO:0000256" key="2">
    <source>
        <dbReference type="ARBA" id="ARBA00022475"/>
    </source>
</evidence>
<feature type="domain" description="Peptidase S54 rhomboid" evidence="8">
    <location>
        <begin position="69"/>
        <end position="218"/>
    </location>
</feature>
<evidence type="ECO:0000256" key="4">
    <source>
        <dbReference type="ARBA" id="ARBA00022692"/>
    </source>
</evidence>
<dbReference type="AlphaFoldDB" id="A0A2T4TX11"/>
<dbReference type="RefSeq" id="WP_107562345.1">
    <property type="nucleotide sequence ID" value="NZ_NVQC01000022.1"/>
</dbReference>
<protein>
    <submittedName>
        <fullName evidence="9">Rhomboid family intramembrane serine protease</fullName>
    </submittedName>
</protein>
<dbReference type="InterPro" id="IPR035952">
    <property type="entry name" value="Rhomboid-like_sf"/>
</dbReference>
<dbReference type="OrthoDB" id="9813074at2"/>
<keyword evidence="10" id="KW-1185">Reference proteome</keyword>
<keyword evidence="2" id="KW-1003">Cell membrane</keyword>
<dbReference type="GO" id="GO:0004252">
    <property type="term" value="F:serine-type endopeptidase activity"/>
    <property type="evidence" value="ECO:0007669"/>
    <property type="project" value="InterPro"/>
</dbReference>
<keyword evidence="3" id="KW-0997">Cell inner membrane</keyword>